<evidence type="ECO:0000313" key="1">
    <source>
        <dbReference type="EMBL" id="PSR93746.1"/>
    </source>
</evidence>
<accession>A0A2R6PMW3</accession>
<keyword evidence="2" id="KW-1185">Reference proteome</keyword>
<dbReference type="Proteomes" id="UP000186601">
    <property type="component" value="Unassembled WGS sequence"/>
</dbReference>
<comment type="caution">
    <text evidence="1">The sequence shown here is derived from an EMBL/GenBank/DDBJ whole genome shotgun (WGS) entry which is preliminary data.</text>
</comment>
<reference evidence="1 2" key="1">
    <citation type="submission" date="2018-02" db="EMBL/GenBank/DDBJ databases">
        <title>Genome sequence of the basidiomycete white-rot fungus Phlebia centrifuga.</title>
        <authorList>
            <person name="Granchi Z."/>
            <person name="Peng M."/>
            <person name="de Vries R.P."/>
            <person name="Hilden K."/>
            <person name="Makela M.R."/>
            <person name="Grigoriev I."/>
            <person name="Riley R."/>
        </authorList>
    </citation>
    <scope>NUCLEOTIDE SEQUENCE [LARGE SCALE GENOMIC DNA]</scope>
    <source>
        <strain evidence="1 2">FBCC195</strain>
    </source>
</reference>
<proteinExistence type="predicted"/>
<name>A0A2R6PMW3_9APHY</name>
<gene>
    <name evidence="1" type="ORF">PHLCEN_2v4641</name>
</gene>
<sequence>MVHLQAYHWSSFGSTNGISLELPAFPLDSLAITSLVKRGNTHLVGLDIASRTLKSVAFDITHKATEFTFKADKKATSMGDTKPTAHNSLIDCHHDVWTRFPVVPAVQRHTVKSSARQPRVLLFVSHQEPHLYERHFAELIVAFESTRKPVDQVLSSISVSGQTYRAFLKYSRMSVSCFKAGEWLVDILCLIPIHLAVARDNRFIPLKDGVWSPQLERSLLGATVDQVTESLTFGWYESIFQSYMASRVGSIAHFINDGYSKAQFQYSQSELCRRWVLFRNNFALSRDITGLFQSFQSSSTVLDPAANPSLFKSTLVIIIKDVVDSDKAEITKEFSLKFQRIVEVEQASNFITRLHEGKLAIIPWPVIESRQFYALFPKLKKILDKQALTHPQAGIFLQTMKTLMAKLKTNDWGSLDQNLASHRAQQLLKMLPSALAFGATELEPEYEPLKDFDNGTVIDAFDTGVKFFISAPDGADQARKQDECLVSLQTFWDKYKTRFEEVDVQWVKGLEGHLNELAQYRVGHVQKWLDINRSRFQANITEFEVVLRSFETLSVNLKSGLQLCKMQCAECQLFCLHSRHHDGPHNCRTSHMCPHNCHYTDEHMDTEESCGLPAGHTGAHMYVVICNTDSIA</sequence>
<protein>
    <submittedName>
        <fullName evidence="1">Uncharacterized protein</fullName>
    </submittedName>
</protein>
<organism evidence="1 2">
    <name type="scientific">Hermanssonia centrifuga</name>
    <dbReference type="NCBI Taxonomy" id="98765"/>
    <lineage>
        <taxon>Eukaryota</taxon>
        <taxon>Fungi</taxon>
        <taxon>Dikarya</taxon>
        <taxon>Basidiomycota</taxon>
        <taxon>Agaricomycotina</taxon>
        <taxon>Agaricomycetes</taxon>
        <taxon>Polyporales</taxon>
        <taxon>Meruliaceae</taxon>
        <taxon>Hermanssonia</taxon>
    </lineage>
</organism>
<dbReference type="STRING" id="98765.A0A2R6PMW3"/>
<dbReference type="OrthoDB" id="2343366at2759"/>
<dbReference type="AlphaFoldDB" id="A0A2R6PMW3"/>
<dbReference type="EMBL" id="MLYV02000468">
    <property type="protein sequence ID" value="PSR93746.1"/>
    <property type="molecule type" value="Genomic_DNA"/>
</dbReference>
<evidence type="ECO:0000313" key="2">
    <source>
        <dbReference type="Proteomes" id="UP000186601"/>
    </source>
</evidence>